<comment type="caution">
    <text evidence="1">Lacks conserved residue(s) required for the propagation of feature annotation.</text>
</comment>
<feature type="non-terminal residue" evidence="3">
    <location>
        <position position="268"/>
    </location>
</feature>
<dbReference type="Pfam" id="PF01477">
    <property type="entry name" value="PLAT"/>
    <property type="match status" value="1"/>
</dbReference>
<evidence type="ECO:0000259" key="2">
    <source>
        <dbReference type="PROSITE" id="PS50095"/>
    </source>
</evidence>
<protein>
    <submittedName>
        <fullName evidence="3">LOXH1 protein</fullName>
    </submittedName>
</protein>
<accession>A0A8X7XEW9</accession>
<dbReference type="PANTHER" id="PTHR45901">
    <property type="entry name" value="PROTEIN CBG12474"/>
    <property type="match status" value="1"/>
</dbReference>
<dbReference type="InterPro" id="IPR001024">
    <property type="entry name" value="PLAT/LH2_dom"/>
</dbReference>
<dbReference type="InterPro" id="IPR036392">
    <property type="entry name" value="PLAT/LH2_dom_sf"/>
</dbReference>
<dbReference type="AlphaFoldDB" id="A0A8X7XEW9"/>
<dbReference type="PANTHER" id="PTHR45901:SF3">
    <property type="entry name" value="LIPOXYGENASE HOMOLOGY DOMAIN-CONTAINING PROTEIN 1"/>
    <property type="match status" value="1"/>
</dbReference>
<feature type="domain" description="PLAT" evidence="2">
    <location>
        <begin position="78"/>
        <end position="204"/>
    </location>
</feature>
<proteinExistence type="predicted"/>
<evidence type="ECO:0000313" key="3">
    <source>
        <dbReference type="EMBL" id="KAG2466210.1"/>
    </source>
</evidence>
<comment type="caution">
    <text evidence="3">The sequence shown here is derived from an EMBL/GenBank/DDBJ whole genome shotgun (WGS) entry which is preliminary data.</text>
</comment>
<reference evidence="3 4" key="1">
    <citation type="journal article" date="2021" name="Cell">
        <title>Tracing the genetic footprints of vertebrate landing in non-teleost ray-finned fishes.</title>
        <authorList>
            <person name="Bi X."/>
            <person name="Wang K."/>
            <person name="Yang L."/>
            <person name="Pan H."/>
            <person name="Jiang H."/>
            <person name="Wei Q."/>
            <person name="Fang M."/>
            <person name="Yu H."/>
            <person name="Zhu C."/>
            <person name="Cai Y."/>
            <person name="He Y."/>
            <person name="Gan X."/>
            <person name="Zeng H."/>
            <person name="Yu D."/>
            <person name="Zhu Y."/>
            <person name="Jiang H."/>
            <person name="Qiu Q."/>
            <person name="Yang H."/>
            <person name="Zhang Y.E."/>
            <person name="Wang W."/>
            <person name="Zhu M."/>
            <person name="He S."/>
            <person name="Zhang G."/>
        </authorList>
    </citation>
    <scope>NUCLEOTIDE SEQUENCE [LARGE SCALE GENOMIC DNA]</scope>
    <source>
        <strain evidence="3">Bchr_013</strain>
    </source>
</reference>
<dbReference type="PROSITE" id="PS50095">
    <property type="entry name" value="PLAT"/>
    <property type="match status" value="1"/>
</dbReference>
<keyword evidence="4" id="KW-1185">Reference proteome</keyword>
<feature type="non-terminal residue" evidence="3">
    <location>
        <position position="1"/>
    </location>
</feature>
<name>A0A8X7XEW9_POLSE</name>
<evidence type="ECO:0000256" key="1">
    <source>
        <dbReference type="PROSITE-ProRule" id="PRU00152"/>
    </source>
</evidence>
<organism evidence="3 4">
    <name type="scientific">Polypterus senegalus</name>
    <name type="common">Senegal bichir</name>
    <dbReference type="NCBI Taxonomy" id="55291"/>
    <lineage>
        <taxon>Eukaryota</taxon>
        <taxon>Metazoa</taxon>
        <taxon>Chordata</taxon>
        <taxon>Craniata</taxon>
        <taxon>Vertebrata</taxon>
        <taxon>Euteleostomi</taxon>
        <taxon>Actinopterygii</taxon>
        <taxon>Polypteriformes</taxon>
        <taxon>Polypteridae</taxon>
        <taxon>Polypterus</taxon>
    </lineage>
</organism>
<sequence>MPTQMQYYNSSPSMTGVLHPQTAACSREPMRAVDPFPKNTVPRIRPTTARTMSANLSGKRNKIGQMTFPQYNSLSDPHLFDFYTRKYGFQAACHSHSSVFLQMKGSKGKFNKQRLFKGSGSTKSGELSSFQFSRGSSHTFRLYGPEIGDIKNIVLEHDGLEKQQAWYVEEVSVTNTARDKTWSFPCQNWLSLFHNDCQLGRMLSPAGCKTLGGPGKNFPKTTGPFANTPSSKRSESGAKFAQIFRSDSKLFEFCGIWIPGAILYLEGE</sequence>
<evidence type="ECO:0000313" key="4">
    <source>
        <dbReference type="Proteomes" id="UP000886611"/>
    </source>
</evidence>
<dbReference type="SUPFAM" id="SSF49723">
    <property type="entry name" value="Lipase/lipooxygenase domain (PLAT/LH2 domain)"/>
    <property type="match status" value="1"/>
</dbReference>
<dbReference type="EMBL" id="JAATIS010001721">
    <property type="protein sequence ID" value="KAG2466210.1"/>
    <property type="molecule type" value="Genomic_DNA"/>
</dbReference>
<dbReference type="Gene3D" id="2.40.180.10">
    <property type="entry name" value="Catalase core domain"/>
    <property type="match status" value="1"/>
</dbReference>
<dbReference type="InterPro" id="IPR052970">
    <property type="entry name" value="Inner_ear_hair_cell_LOXHD"/>
</dbReference>
<gene>
    <name evidence="3" type="primary">Loxhd1_1</name>
    <name evidence="3" type="ORF">GTO96_0016385</name>
</gene>
<dbReference type="Proteomes" id="UP000886611">
    <property type="component" value="Unassembled WGS sequence"/>
</dbReference>